<keyword evidence="3" id="KW-1185">Reference proteome</keyword>
<dbReference type="Proteomes" id="UP000503011">
    <property type="component" value="Chromosome"/>
</dbReference>
<proteinExistence type="predicted"/>
<evidence type="ECO:0000313" key="3">
    <source>
        <dbReference type="Proteomes" id="UP000503011"/>
    </source>
</evidence>
<name>A0A6F8YJ33_9ACTN</name>
<gene>
    <name evidence="2" type="ORF">Psuf_032910</name>
</gene>
<reference evidence="2 3" key="2">
    <citation type="submission" date="2020-03" db="EMBL/GenBank/DDBJ databases">
        <authorList>
            <person name="Ichikawa N."/>
            <person name="Kimura A."/>
            <person name="Kitahashi Y."/>
            <person name="Uohara A."/>
        </authorList>
    </citation>
    <scope>NUCLEOTIDE SEQUENCE [LARGE SCALE GENOMIC DNA]</scope>
    <source>
        <strain evidence="2 3">NBRC 105367</strain>
    </source>
</reference>
<reference evidence="2 3" key="1">
    <citation type="submission" date="2020-03" db="EMBL/GenBank/DDBJ databases">
        <title>Whole genome shotgun sequence of Phytohabitans suffuscus NBRC 105367.</title>
        <authorList>
            <person name="Komaki H."/>
            <person name="Tamura T."/>
        </authorList>
    </citation>
    <scope>NUCLEOTIDE SEQUENCE [LARGE SCALE GENOMIC DNA]</scope>
    <source>
        <strain evidence="2 3">NBRC 105367</strain>
    </source>
</reference>
<protein>
    <submittedName>
        <fullName evidence="2">Uncharacterized protein</fullName>
    </submittedName>
</protein>
<sequence>MLSAIFVANGAQALVNPDPLAIRAKRVTDRVAPLLEKAPVQLPTDARTLVRVNGAVQALAGLLLASGRAAAAPRRCWPGRSCRPRWPVTRSGSTRIRRSGGPSGSIS</sequence>
<evidence type="ECO:0000313" key="2">
    <source>
        <dbReference type="EMBL" id="BCB85978.1"/>
    </source>
</evidence>
<organism evidence="2 3">
    <name type="scientific">Phytohabitans suffuscus</name>
    <dbReference type="NCBI Taxonomy" id="624315"/>
    <lineage>
        <taxon>Bacteria</taxon>
        <taxon>Bacillati</taxon>
        <taxon>Actinomycetota</taxon>
        <taxon>Actinomycetes</taxon>
        <taxon>Micromonosporales</taxon>
        <taxon>Micromonosporaceae</taxon>
    </lineage>
</organism>
<feature type="region of interest" description="Disordered" evidence="1">
    <location>
        <begin position="87"/>
        <end position="107"/>
    </location>
</feature>
<dbReference type="EMBL" id="AP022871">
    <property type="protein sequence ID" value="BCB85978.1"/>
    <property type="molecule type" value="Genomic_DNA"/>
</dbReference>
<accession>A0A6F8YJ33</accession>
<dbReference type="KEGG" id="psuu:Psuf_032910"/>
<evidence type="ECO:0000256" key="1">
    <source>
        <dbReference type="SAM" id="MobiDB-lite"/>
    </source>
</evidence>
<dbReference type="AlphaFoldDB" id="A0A6F8YJ33"/>